<dbReference type="PROSITE" id="PS50851">
    <property type="entry name" value="CHEW"/>
    <property type="match status" value="3"/>
</dbReference>
<dbReference type="PANTHER" id="PTHR22617:SF23">
    <property type="entry name" value="CHEMOTAXIS PROTEIN CHEW"/>
    <property type="match status" value="1"/>
</dbReference>
<dbReference type="SMART" id="SM00260">
    <property type="entry name" value="CheW"/>
    <property type="match status" value="3"/>
</dbReference>
<name>A0ABV9EZJ2_9SPHN</name>
<evidence type="ECO:0000313" key="2">
    <source>
        <dbReference type="EMBL" id="MFC4594948.1"/>
    </source>
</evidence>
<dbReference type="Proteomes" id="UP001595957">
    <property type="component" value="Unassembled WGS sequence"/>
</dbReference>
<dbReference type="Gene3D" id="2.30.30.40">
    <property type="entry name" value="SH3 Domains"/>
    <property type="match status" value="1"/>
</dbReference>
<evidence type="ECO:0000259" key="1">
    <source>
        <dbReference type="PROSITE" id="PS50851"/>
    </source>
</evidence>
<feature type="domain" description="CheW-like" evidence="1">
    <location>
        <begin position="141"/>
        <end position="291"/>
    </location>
</feature>
<dbReference type="Pfam" id="PF01584">
    <property type="entry name" value="CheW"/>
    <property type="match status" value="3"/>
</dbReference>
<dbReference type="RefSeq" id="WP_066531389.1">
    <property type="nucleotide sequence ID" value="NZ_JBHSFZ010000025.1"/>
</dbReference>
<protein>
    <submittedName>
        <fullName evidence="2">Chemotaxis protein CheW</fullName>
    </submittedName>
</protein>
<evidence type="ECO:0000313" key="3">
    <source>
        <dbReference type="Proteomes" id="UP001595957"/>
    </source>
</evidence>
<dbReference type="InterPro" id="IPR039315">
    <property type="entry name" value="CheW"/>
</dbReference>
<dbReference type="PANTHER" id="PTHR22617">
    <property type="entry name" value="CHEMOTAXIS SENSOR HISTIDINE KINASE-RELATED"/>
    <property type="match status" value="1"/>
</dbReference>
<dbReference type="InterPro" id="IPR002545">
    <property type="entry name" value="CheW-lke_dom"/>
</dbReference>
<dbReference type="Gene3D" id="2.40.50.180">
    <property type="entry name" value="CheA-289, Domain 4"/>
    <property type="match status" value="3"/>
</dbReference>
<accession>A0ABV9EZJ2</accession>
<dbReference type="SUPFAM" id="SSF50341">
    <property type="entry name" value="CheW-like"/>
    <property type="match status" value="3"/>
</dbReference>
<feature type="domain" description="CheW-like" evidence="1">
    <location>
        <begin position="3"/>
        <end position="147"/>
    </location>
</feature>
<comment type="caution">
    <text evidence="2">The sequence shown here is derived from an EMBL/GenBank/DDBJ whole genome shotgun (WGS) entry which is preliminary data.</text>
</comment>
<feature type="domain" description="CheW-like" evidence="1">
    <location>
        <begin position="315"/>
        <end position="458"/>
    </location>
</feature>
<dbReference type="EMBL" id="JBHSFZ010000025">
    <property type="protein sequence ID" value="MFC4594948.1"/>
    <property type="molecule type" value="Genomic_DNA"/>
</dbReference>
<keyword evidence="3" id="KW-1185">Reference proteome</keyword>
<sequence>MRAEQRLVFRAGERRYALPASRVREIARLPQLTPVPLAPPCLLGLGNVRGETLAVLCPRTSDKREAQDRPRRILILSGAQRIALAVDSVDRLSPDQAAADEVDDLAIDDLVARSFPVRETARRALVAATARNADLADQQDRIALLRFAIGDQSFALPVEEIAQVLRVPGSIARLPGADPAVIGTMAWEDITLGLLSLAALLGLPGSDVSGRAATNRASHIIVVALGSHRLGLLVDRVESILQLSSSRVDDLPATVLRNDGEARIRAICRPEGGGKLVSILAADHLLSEARTRRLLAGSARHQTSTPAKTDRDEDSISLLPVRIGEHLIAFPVAAIAQVATRPARLTKIAGVPPWLLGVAPVHGEPLAIIDQVLRMTGSPASGVRQRLLRVQAGGQRLGFLVDDARAIVVVKSSALAPAPLPDVLADGIFCDALQHGGKDGGPPMLVINPAALISSAEQELLAEVTAQQLMAAS</sequence>
<reference evidence="3" key="1">
    <citation type="journal article" date="2019" name="Int. J. Syst. Evol. Microbiol.">
        <title>The Global Catalogue of Microorganisms (GCM) 10K type strain sequencing project: providing services to taxonomists for standard genome sequencing and annotation.</title>
        <authorList>
            <consortium name="The Broad Institute Genomics Platform"/>
            <consortium name="The Broad Institute Genome Sequencing Center for Infectious Disease"/>
            <person name="Wu L."/>
            <person name="Ma J."/>
        </authorList>
    </citation>
    <scope>NUCLEOTIDE SEQUENCE [LARGE SCALE GENOMIC DNA]</scope>
    <source>
        <strain evidence="3">NBRC 103632</strain>
    </source>
</reference>
<dbReference type="InterPro" id="IPR036061">
    <property type="entry name" value="CheW-like_dom_sf"/>
</dbReference>
<proteinExistence type="predicted"/>
<gene>
    <name evidence="2" type="ORF">ACFO3E_12195</name>
</gene>
<organism evidence="2 3">
    <name type="scientific">Sphingobium tyrosinilyticum</name>
    <dbReference type="NCBI Taxonomy" id="2715436"/>
    <lineage>
        <taxon>Bacteria</taxon>
        <taxon>Pseudomonadati</taxon>
        <taxon>Pseudomonadota</taxon>
        <taxon>Alphaproteobacteria</taxon>
        <taxon>Sphingomonadales</taxon>
        <taxon>Sphingomonadaceae</taxon>
        <taxon>Sphingobium</taxon>
    </lineage>
</organism>